<evidence type="ECO:0000256" key="2">
    <source>
        <dbReference type="ARBA" id="ARBA00007103"/>
    </source>
</evidence>
<comment type="cofactor">
    <cofactor evidence="1 9">
        <name>pyridoxal 5'-phosphate</name>
        <dbReference type="ChEBI" id="CHEBI:597326"/>
    </cofactor>
</comment>
<gene>
    <name evidence="12" type="ORF">QTG54_003217</name>
</gene>
<dbReference type="NCBIfam" id="TIGR01136">
    <property type="entry name" value="cysKM"/>
    <property type="match status" value="1"/>
</dbReference>
<sequence length="392" mass="41778">MLNIFTRSAASAAARSATSKLPSRIAITYQSSRHLNVASRPSDLIGNTPLIDLNKILVAHGVDVSNGVQLYGKLESLGPCSSVKDRLARSLIDDAEEKGLITPGESVLVEPTSGNTGIALAFIARERGYKCILTMPEQMSIERRMMLLALGAEVVLTPKETAVPGALAKAKEIVEGLDGKGIILQQFENEANAKIHRETTGPEVWRDTDGKIDMFFSGVGTGGTISGVAQYIKGSEEHNMPPLKPEMKAIAVEPMEQMLVTAALGGEKLGPQGPHKIQGMGAGLVPKVLDLNILDEVVPVHSDEAMAFANELWMCGLPVGVSSGAIVAAATKVCARPDSAGKLAVAVIPSFGERYFTHPMFSEIKEKAESLKKHALPPPFDNRDYGFATERG</sequence>
<dbReference type="InterPro" id="IPR001926">
    <property type="entry name" value="TrpB-like_PALP"/>
</dbReference>
<evidence type="ECO:0000313" key="13">
    <source>
        <dbReference type="Proteomes" id="UP001224775"/>
    </source>
</evidence>
<evidence type="ECO:0000313" key="12">
    <source>
        <dbReference type="EMBL" id="KAK1746610.1"/>
    </source>
</evidence>
<keyword evidence="7" id="KW-0198">Cysteine biosynthesis</keyword>
<keyword evidence="13" id="KW-1185">Reference proteome</keyword>
<reference evidence="12" key="1">
    <citation type="submission" date="2023-06" db="EMBL/GenBank/DDBJ databases">
        <title>Survivors Of The Sea: Transcriptome response of Skeletonema marinoi to long-term dormancy.</title>
        <authorList>
            <person name="Pinder M.I.M."/>
            <person name="Kourtchenko O."/>
            <person name="Robertson E.K."/>
            <person name="Larsson T."/>
            <person name="Maumus F."/>
            <person name="Osuna-Cruz C.M."/>
            <person name="Vancaester E."/>
            <person name="Stenow R."/>
            <person name="Vandepoele K."/>
            <person name="Ploug H."/>
            <person name="Bruchert V."/>
            <person name="Godhe A."/>
            <person name="Topel M."/>
        </authorList>
    </citation>
    <scope>NUCLEOTIDE SEQUENCE</scope>
    <source>
        <strain evidence="12">R05AC</strain>
    </source>
</reference>
<dbReference type="Pfam" id="PF00291">
    <property type="entry name" value="PALP"/>
    <property type="match status" value="1"/>
</dbReference>
<comment type="caution">
    <text evidence="12">The sequence shown here is derived from an EMBL/GenBank/DDBJ whole genome shotgun (WGS) entry which is preliminary data.</text>
</comment>
<accession>A0AAD9DI44</accession>
<dbReference type="GO" id="GO:0004124">
    <property type="term" value="F:cysteine synthase activity"/>
    <property type="evidence" value="ECO:0007669"/>
    <property type="project" value="InterPro"/>
</dbReference>
<feature type="binding site" evidence="9">
    <location>
        <position position="322"/>
    </location>
    <ligand>
        <name>pyridoxal 5'-phosphate</name>
        <dbReference type="ChEBI" id="CHEBI:597326"/>
    </ligand>
</feature>
<dbReference type="Proteomes" id="UP001224775">
    <property type="component" value="Unassembled WGS sequence"/>
</dbReference>
<feature type="domain" description="Tryptophan synthase beta chain-like PALP" evidence="11">
    <location>
        <begin position="42"/>
        <end position="348"/>
    </location>
</feature>
<dbReference type="InterPro" id="IPR001216">
    <property type="entry name" value="P-phosphate_BS"/>
</dbReference>
<dbReference type="PANTHER" id="PTHR10314">
    <property type="entry name" value="CYSTATHIONINE BETA-SYNTHASE"/>
    <property type="match status" value="1"/>
</dbReference>
<comment type="catalytic activity">
    <reaction evidence="8">
        <text>hydrogen cyanide + L-cysteine = 3-cyano-L-alanine + hydrogen sulfide + H(+)</text>
        <dbReference type="Rhea" id="RHEA:17821"/>
        <dbReference type="ChEBI" id="CHEBI:15378"/>
        <dbReference type="ChEBI" id="CHEBI:18407"/>
        <dbReference type="ChEBI" id="CHEBI:29919"/>
        <dbReference type="ChEBI" id="CHEBI:35235"/>
        <dbReference type="ChEBI" id="CHEBI:77860"/>
        <dbReference type="EC" id="4.4.1.9"/>
    </reaction>
</comment>
<evidence type="ECO:0000259" key="11">
    <source>
        <dbReference type="Pfam" id="PF00291"/>
    </source>
</evidence>
<proteinExistence type="inferred from homology"/>
<evidence type="ECO:0000256" key="1">
    <source>
        <dbReference type="ARBA" id="ARBA00001933"/>
    </source>
</evidence>
<evidence type="ECO:0000256" key="5">
    <source>
        <dbReference type="ARBA" id="ARBA00022679"/>
    </source>
</evidence>
<dbReference type="InterPro" id="IPR005856">
    <property type="entry name" value="Cys_synth"/>
</dbReference>
<keyword evidence="4" id="KW-0028">Amino-acid biosynthesis</keyword>
<evidence type="ECO:0000256" key="3">
    <source>
        <dbReference type="ARBA" id="ARBA00012077"/>
    </source>
</evidence>
<name>A0AAD9DI44_9STRA</name>
<protein>
    <recommendedName>
        <fullName evidence="3">L-3-cyanoalanine synthase</fullName>
        <ecNumber evidence="3">4.4.1.9</ecNumber>
    </recommendedName>
</protein>
<dbReference type="EC" id="4.4.1.9" evidence="3"/>
<dbReference type="Gene3D" id="3.40.50.1100">
    <property type="match status" value="2"/>
</dbReference>
<dbReference type="AlphaFoldDB" id="A0AAD9DI44"/>
<dbReference type="GO" id="GO:0050017">
    <property type="term" value="F:L-3-cyanoalanine synthase activity"/>
    <property type="evidence" value="ECO:0007669"/>
    <property type="project" value="UniProtKB-EC"/>
</dbReference>
<dbReference type="InterPro" id="IPR050214">
    <property type="entry name" value="Cys_Synth/Cystath_Beta-Synth"/>
</dbReference>
<evidence type="ECO:0000256" key="7">
    <source>
        <dbReference type="ARBA" id="ARBA00023192"/>
    </source>
</evidence>
<dbReference type="PROSITE" id="PS00901">
    <property type="entry name" value="CYS_SYNTHASE"/>
    <property type="match status" value="1"/>
</dbReference>
<evidence type="ECO:0000256" key="8">
    <source>
        <dbReference type="ARBA" id="ARBA00050896"/>
    </source>
</evidence>
<comment type="similarity">
    <text evidence="2">Belongs to the cysteine synthase/cystathionine beta-synthase family.</text>
</comment>
<dbReference type="FunFam" id="3.40.50.1100:FF:000006">
    <property type="entry name" value="Cysteine synthase"/>
    <property type="match status" value="1"/>
</dbReference>
<dbReference type="CDD" id="cd01561">
    <property type="entry name" value="CBS_like"/>
    <property type="match status" value="1"/>
</dbReference>
<evidence type="ECO:0000256" key="6">
    <source>
        <dbReference type="ARBA" id="ARBA00022898"/>
    </source>
</evidence>
<organism evidence="12 13">
    <name type="scientific">Skeletonema marinoi</name>
    <dbReference type="NCBI Taxonomy" id="267567"/>
    <lineage>
        <taxon>Eukaryota</taxon>
        <taxon>Sar</taxon>
        <taxon>Stramenopiles</taxon>
        <taxon>Ochrophyta</taxon>
        <taxon>Bacillariophyta</taxon>
        <taxon>Coscinodiscophyceae</taxon>
        <taxon>Thalassiosirophycidae</taxon>
        <taxon>Thalassiosirales</taxon>
        <taxon>Skeletonemataceae</taxon>
        <taxon>Skeletonema</taxon>
        <taxon>Skeletonema marinoi-dohrnii complex</taxon>
    </lineage>
</organism>
<evidence type="ECO:0000256" key="4">
    <source>
        <dbReference type="ARBA" id="ARBA00022605"/>
    </source>
</evidence>
<dbReference type="FunFam" id="3.40.50.1100:FF:000002">
    <property type="entry name" value="Cysteine synthase"/>
    <property type="match status" value="1"/>
</dbReference>
<evidence type="ECO:0000256" key="10">
    <source>
        <dbReference type="PIRSR" id="PIRSR605856-51"/>
    </source>
</evidence>
<keyword evidence="5 12" id="KW-0808">Transferase</keyword>
<dbReference type="InterPro" id="IPR036052">
    <property type="entry name" value="TrpB-like_PALP_sf"/>
</dbReference>
<dbReference type="GO" id="GO:0006535">
    <property type="term" value="P:cysteine biosynthetic process from serine"/>
    <property type="evidence" value="ECO:0007669"/>
    <property type="project" value="InterPro"/>
</dbReference>
<dbReference type="EMBL" id="JATAAI010000004">
    <property type="protein sequence ID" value="KAK1746610.1"/>
    <property type="molecule type" value="Genomic_DNA"/>
</dbReference>
<evidence type="ECO:0000256" key="9">
    <source>
        <dbReference type="PIRSR" id="PIRSR605856-50"/>
    </source>
</evidence>
<feature type="binding site" evidence="9">
    <location>
        <begin position="220"/>
        <end position="224"/>
    </location>
    <ligand>
        <name>pyridoxal 5'-phosphate</name>
        <dbReference type="ChEBI" id="CHEBI:597326"/>
    </ligand>
</feature>
<feature type="binding site" evidence="9">
    <location>
        <position position="115"/>
    </location>
    <ligand>
        <name>pyridoxal 5'-phosphate</name>
        <dbReference type="ChEBI" id="CHEBI:597326"/>
    </ligand>
</feature>
<dbReference type="SUPFAM" id="SSF53686">
    <property type="entry name" value="Tryptophan synthase beta subunit-like PLP-dependent enzymes"/>
    <property type="match status" value="1"/>
</dbReference>
<feature type="modified residue" description="N6-(pyridoxal phosphate)lysine" evidence="10">
    <location>
        <position position="84"/>
    </location>
</feature>
<keyword evidence="6 9" id="KW-0663">Pyridoxal phosphate</keyword>